<evidence type="ECO:0000256" key="3">
    <source>
        <dbReference type="ARBA" id="ARBA00022989"/>
    </source>
</evidence>
<evidence type="ECO:0000313" key="6">
    <source>
        <dbReference type="EMBL" id="TKD51118.1"/>
    </source>
</evidence>
<evidence type="ECO:0000256" key="4">
    <source>
        <dbReference type="ARBA" id="ARBA00023136"/>
    </source>
</evidence>
<gene>
    <name evidence="6" type="ORF">FBR43_10375</name>
</gene>
<feature type="transmembrane region" description="Helical" evidence="5">
    <location>
        <begin position="61"/>
        <end position="84"/>
    </location>
</feature>
<evidence type="ECO:0000256" key="2">
    <source>
        <dbReference type="ARBA" id="ARBA00022692"/>
    </source>
</evidence>
<evidence type="ECO:0000256" key="1">
    <source>
        <dbReference type="ARBA" id="ARBA00004141"/>
    </source>
</evidence>
<dbReference type="AlphaFoldDB" id="A0A4V5PUQ7"/>
<keyword evidence="3 5" id="KW-1133">Transmembrane helix</keyword>
<accession>A0A4V5PUQ7</accession>
<keyword evidence="2 5" id="KW-0812">Transmembrane</keyword>
<dbReference type="Proteomes" id="UP000309138">
    <property type="component" value="Unassembled WGS sequence"/>
</dbReference>
<evidence type="ECO:0000313" key="7">
    <source>
        <dbReference type="Proteomes" id="UP000309138"/>
    </source>
</evidence>
<dbReference type="GO" id="GO:0009403">
    <property type="term" value="P:toxin biosynthetic process"/>
    <property type="evidence" value="ECO:0007669"/>
    <property type="project" value="InterPro"/>
</dbReference>
<evidence type="ECO:0000256" key="5">
    <source>
        <dbReference type="SAM" id="Phobius"/>
    </source>
</evidence>
<sequence>MDLTALDIVVLLAVGGAAVLGAMRGFVTETLSLAAWIAVAFAVRMFHLPLTAALLDLVGTGSGAAVLAFALLVGGVWLGGKLVANAIGKRTRNSILGPVDRALGFGFGTLKGVLLVSIGFILLTLVLDTVNGGPTRRPDWMRSARTYPLLNATSASIAEFVDKRRRGEPVFGAASDSPAPR</sequence>
<feature type="transmembrane region" description="Helical" evidence="5">
    <location>
        <begin position="33"/>
        <end position="55"/>
    </location>
</feature>
<dbReference type="Pfam" id="PF02674">
    <property type="entry name" value="Colicin_V"/>
    <property type="match status" value="1"/>
</dbReference>
<dbReference type="PANTHER" id="PTHR36926:SF1">
    <property type="entry name" value="COLICIN V PRODUCTION PROTEIN"/>
    <property type="match status" value="1"/>
</dbReference>
<dbReference type="EMBL" id="SWKR01000002">
    <property type="protein sequence ID" value="TKD51118.1"/>
    <property type="molecule type" value="Genomic_DNA"/>
</dbReference>
<comment type="caution">
    <text evidence="6">The sequence shown here is derived from an EMBL/GenBank/DDBJ whole genome shotgun (WGS) entry which is preliminary data.</text>
</comment>
<comment type="subcellular location">
    <subcellularLocation>
        <location evidence="1">Membrane</location>
        <topology evidence="1">Multi-pass membrane protein</topology>
    </subcellularLocation>
</comment>
<dbReference type="OrthoDB" id="9806894at2"/>
<dbReference type="InterPro" id="IPR003825">
    <property type="entry name" value="Colicin-V_CvpA"/>
</dbReference>
<keyword evidence="4 5" id="KW-0472">Membrane</keyword>
<reference evidence="6 7" key="1">
    <citation type="submission" date="2019-04" db="EMBL/GenBank/DDBJ databases">
        <authorList>
            <person name="Yang Y."/>
            <person name="Wei D."/>
        </authorList>
    </citation>
    <scope>NUCLEOTIDE SEQUENCE [LARGE SCALE GENOMIC DNA]</scope>
    <source>
        <strain evidence="6 7">L-1-4w-11</strain>
    </source>
</reference>
<name>A0A4V5PUQ7_9SPHN</name>
<dbReference type="RefSeq" id="WP_136943067.1">
    <property type="nucleotide sequence ID" value="NZ_SWKR01000002.1"/>
</dbReference>
<feature type="transmembrane region" description="Helical" evidence="5">
    <location>
        <begin position="105"/>
        <end position="127"/>
    </location>
</feature>
<protein>
    <submittedName>
        <fullName evidence="6">CvpA family protein</fullName>
    </submittedName>
</protein>
<feature type="transmembrane region" description="Helical" evidence="5">
    <location>
        <begin position="6"/>
        <end position="26"/>
    </location>
</feature>
<dbReference type="InterPro" id="IPR052719">
    <property type="entry name" value="CvpA-like"/>
</dbReference>
<proteinExistence type="predicted"/>
<organism evidence="6 7">
    <name type="scientific">Sphingomonas baiyangensis</name>
    <dbReference type="NCBI Taxonomy" id="2572576"/>
    <lineage>
        <taxon>Bacteria</taxon>
        <taxon>Pseudomonadati</taxon>
        <taxon>Pseudomonadota</taxon>
        <taxon>Alphaproteobacteria</taxon>
        <taxon>Sphingomonadales</taxon>
        <taxon>Sphingomonadaceae</taxon>
        <taxon>Sphingomonas</taxon>
    </lineage>
</organism>
<dbReference type="GO" id="GO:0016020">
    <property type="term" value="C:membrane"/>
    <property type="evidence" value="ECO:0007669"/>
    <property type="project" value="UniProtKB-SubCell"/>
</dbReference>
<dbReference type="PANTHER" id="PTHR36926">
    <property type="entry name" value="COLICIN V PRODUCTION PROTEIN"/>
    <property type="match status" value="1"/>
</dbReference>
<keyword evidence="7" id="KW-1185">Reference proteome</keyword>